<evidence type="ECO:0000313" key="2">
    <source>
        <dbReference type="Proteomes" id="UP001214530"/>
    </source>
</evidence>
<accession>A0AAJ5W6Q2</accession>
<dbReference type="Proteomes" id="UP001214530">
    <property type="component" value="Chromosome"/>
</dbReference>
<dbReference type="InterPro" id="IPR011042">
    <property type="entry name" value="6-blade_b-propeller_TolB-like"/>
</dbReference>
<evidence type="ECO:0000313" key="1">
    <source>
        <dbReference type="EMBL" id="WEK19553.1"/>
    </source>
</evidence>
<organism evidence="1 2">
    <name type="scientific">Candidatus Pedobacter colombiensis</name>
    <dbReference type="NCBI Taxonomy" id="3121371"/>
    <lineage>
        <taxon>Bacteria</taxon>
        <taxon>Pseudomonadati</taxon>
        <taxon>Bacteroidota</taxon>
        <taxon>Sphingobacteriia</taxon>
        <taxon>Sphingobacteriales</taxon>
        <taxon>Sphingobacteriaceae</taxon>
        <taxon>Pedobacter</taxon>
    </lineage>
</organism>
<reference evidence="1" key="1">
    <citation type="submission" date="2023-03" db="EMBL/GenBank/DDBJ databases">
        <title>Andean soil-derived lignocellulolytic bacterial consortium as a source of novel taxa and putative plastic-active enzymes.</title>
        <authorList>
            <person name="Diaz-Garcia L."/>
            <person name="Chuvochina M."/>
            <person name="Feuerriegel G."/>
            <person name="Bunk B."/>
            <person name="Sproer C."/>
            <person name="Streit W.R."/>
            <person name="Rodriguez L.M."/>
            <person name="Overmann J."/>
            <person name="Jimenez D.J."/>
        </authorList>
    </citation>
    <scope>NUCLEOTIDE SEQUENCE</scope>
    <source>
        <strain evidence="1">MAG 3858</strain>
    </source>
</reference>
<proteinExistence type="predicted"/>
<dbReference type="Gene3D" id="2.120.10.30">
    <property type="entry name" value="TolB, C-terminal domain"/>
    <property type="match status" value="3"/>
</dbReference>
<name>A0AAJ5W6Q2_9SPHI</name>
<dbReference type="AlphaFoldDB" id="A0AAJ5W6Q2"/>
<dbReference type="PROSITE" id="PS51257">
    <property type="entry name" value="PROKAR_LIPOPROTEIN"/>
    <property type="match status" value="1"/>
</dbReference>
<dbReference type="EMBL" id="CP119313">
    <property type="protein sequence ID" value="WEK19553.1"/>
    <property type="molecule type" value="Genomic_DNA"/>
</dbReference>
<protein>
    <recommendedName>
        <fullName evidence="3">SMP-30/Gluconolactonase/LRE-like region domain-containing protein</fullName>
    </recommendedName>
</protein>
<dbReference type="PANTHER" id="PTHR46388:SF2">
    <property type="entry name" value="NHL REPEAT-CONTAINING PROTEIN 2"/>
    <property type="match status" value="1"/>
</dbReference>
<dbReference type="PANTHER" id="PTHR46388">
    <property type="entry name" value="NHL REPEAT-CONTAINING PROTEIN 2"/>
    <property type="match status" value="1"/>
</dbReference>
<gene>
    <name evidence="1" type="ORF">P0Y49_00090</name>
</gene>
<dbReference type="SUPFAM" id="SSF101898">
    <property type="entry name" value="NHL repeat"/>
    <property type="match status" value="1"/>
</dbReference>
<sequence>MKRYFYYAVQVVILLVVFMACKKLTTDAFQEHPILTAPLNITVVNDDDQLPVVGVKVIISRKTSPKDDYIRVDTVRTDQKGQINGYILPYPNFLKIEVDTTYYHKGEQTLEFTTENGGSVMLHTTPKYGMAPLSIAVTNSTTAAPIPGLALSVSSRAPEQTQWLSTGPENADVTGKLMVSLPYPNEVRVAVADTIKYFPDTVVTNLKNVRGETVSLKTELKPLTVPLEVTVLDKDNQSPLANLEIAVLQKLTGEADFKDIGLLGTTDVKGKVTLNAPYSGEVLVKTNDDLYYLADSYITRLAYEKNRKITLLSKLQNPVVPVELSVFSAVYGINNKRAAFGVPVKVSYRKKGQTTFTDFITSSIAANGKLTMSIPYGEEFKFVVAGDQIFTDKAITYINVGGTLKAIDFALEVGPAKYPEPILTNLQVGTLALNNSLSVTGPQDIVIDKLGNRYISEGAGNRVLRVDRFGNTTVLAGTGVSGFQDGDGATAKFNGPWSLVIDKDGNLYATDNTASGATSHRVRKITLDANYKANVSTVAGGASSGGTDGVGTAASFNRPSGLCYDEARNCLYVAEWSGHRVRKIDLTTNTVSLVAGSGSAGVAAGVGASATFNFPWGIKLSADGTSLYVTSGQGNGLSKIRLSDNNVTVLSLVKTGFGTPRGIYVSPGNKVIIASMSGYYISTMVTENAGNGSTFNLLTGSGTITKGYVDGPAASAKFGGALGVAYDPYTGTFYIADGDISTGNNVVRTMKSSDIK</sequence>
<evidence type="ECO:0008006" key="3">
    <source>
        <dbReference type="Google" id="ProtNLM"/>
    </source>
</evidence>